<name>A0ABS5HRY8_9RHOB</name>
<organism evidence="9 10">
    <name type="scientific">Thalassovita aquimarina</name>
    <dbReference type="NCBI Taxonomy" id="2785917"/>
    <lineage>
        <taxon>Bacteria</taxon>
        <taxon>Pseudomonadati</taxon>
        <taxon>Pseudomonadota</taxon>
        <taxon>Alphaproteobacteria</taxon>
        <taxon>Rhodobacterales</taxon>
        <taxon>Roseobacteraceae</taxon>
        <taxon>Thalassovita</taxon>
    </lineage>
</organism>
<dbReference type="Gene3D" id="3.40.50.2300">
    <property type="match status" value="1"/>
</dbReference>
<dbReference type="InterPro" id="IPR035965">
    <property type="entry name" value="PAS-like_dom_sf"/>
</dbReference>
<dbReference type="SUPFAM" id="SSF55874">
    <property type="entry name" value="ATPase domain of HSP90 chaperone/DNA topoisomerase II/histidine kinase"/>
    <property type="match status" value="1"/>
</dbReference>
<proteinExistence type="predicted"/>
<dbReference type="InterPro" id="IPR001789">
    <property type="entry name" value="Sig_transdc_resp-reg_receiver"/>
</dbReference>
<keyword evidence="3 4" id="KW-0597">Phosphoprotein</keyword>
<dbReference type="SMART" id="SM00086">
    <property type="entry name" value="PAC"/>
    <property type="match status" value="1"/>
</dbReference>
<dbReference type="Pfam" id="PF02518">
    <property type="entry name" value="HATPase_c"/>
    <property type="match status" value="1"/>
</dbReference>
<dbReference type="Pfam" id="PF00072">
    <property type="entry name" value="Response_reg"/>
    <property type="match status" value="1"/>
</dbReference>
<dbReference type="InterPro" id="IPR036097">
    <property type="entry name" value="HisK_dim/P_sf"/>
</dbReference>
<keyword evidence="5" id="KW-0472">Membrane</keyword>
<evidence type="ECO:0000256" key="5">
    <source>
        <dbReference type="SAM" id="Phobius"/>
    </source>
</evidence>
<dbReference type="Gene3D" id="3.30.565.10">
    <property type="entry name" value="Histidine kinase-like ATPase, C-terminal domain"/>
    <property type="match status" value="1"/>
</dbReference>
<dbReference type="SUPFAM" id="SSF55785">
    <property type="entry name" value="PYP-like sensor domain (PAS domain)"/>
    <property type="match status" value="1"/>
</dbReference>
<sequence length="731" mass="81237">MSYLPEIRKIYARSWPLLLLTALIGGVTLVFISYSMHPTSITPQKALVPFVVGLGLGNMMSLTTILLREIKQQFDLRLAEKDESFRGLQESEERFNLALKGASDGLWDWNMITGHVFYSPKWANILGYEVDELEPNIHTSSNLLRPEDNTRVRKIMKAKFAAQAEIDEVEVDMRHKDGHWVRVLNRVFIVYENGRPVRTVGTILDISARLALRQQKEQAEAQNRAKSAFLANMSHEIRTPMNGVIGMVDLMKRTRLDENQQQMLQTIQNSSSSLLGIIDDILDFSKIEAGKMTLSTQRTDLWNVVENVVETVAPTAQQSGVRLELDIDGAIPRHVATDAGRLRQVLLNLASNAVKFTAQKKDEPAPLVELAVRPGRNGEIVFEVADNGIGIAQNIQDRLFQPFYQAHEVDSRMISGTGLGLAISQDLVKMMGGQITVASELNCGSRFVVTLPLKAEEADEDDLETSLSALVDHTLVVRVEDRNCRKQLMRFANDWGQQIRFFDSDERALKWVAGQDKKPLVLLTLGAPANGRCIIDKMLEIAHEAKFLGLTDDPAMRLGRHAAHTYLIRYAPLLPSRLTMALAALLGDDDASGVEPEPQNTPTSHGSILLVEDNRINLDVLMRQLALLGYGAEAAQNGEEGLRMWREGAFDMIVTDCQMPVMDGLEMVRHIRRAESAKGIAPIPIVGISANALKGEADRCLSAGMNAFLTKPARLDELRDCLGQWVGRKAA</sequence>
<evidence type="ECO:0000256" key="2">
    <source>
        <dbReference type="ARBA" id="ARBA00012438"/>
    </source>
</evidence>
<dbReference type="PROSITE" id="PS50110">
    <property type="entry name" value="RESPONSE_REGULATORY"/>
    <property type="match status" value="1"/>
</dbReference>
<feature type="domain" description="Histidine kinase" evidence="6">
    <location>
        <begin position="232"/>
        <end position="455"/>
    </location>
</feature>
<feature type="transmembrane region" description="Helical" evidence="5">
    <location>
        <begin position="12"/>
        <end position="34"/>
    </location>
</feature>
<gene>
    <name evidence="9" type="ORF">IT775_11370</name>
</gene>
<dbReference type="EC" id="2.7.13.3" evidence="2"/>
<dbReference type="InterPro" id="IPR004358">
    <property type="entry name" value="Sig_transdc_His_kin-like_C"/>
</dbReference>
<dbReference type="EMBL" id="JADMKU010000009">
    <property type="protein sequence ID" value="MBR9651721.1"/>
    <property type="molecule type" value="Genomic_DNA"/>
</dbReference>
<keyword evidence="5" id="KW-1133">Transmembrane helix</keyword>
<evidence type="ECO:0000313" key="9">
    <source>
        <dbReference type="EMBL" id="MBR9651721.1"/>
    </source>
</evidence>
<dbReference type="CDD" id="cd00082">
    <property type="entry name" value="HisKA"/>
    <property type="match status" value="1"/>
</dbReference>
<evidence type="ECO:0000259" key="8">
    <source>
        <dbReference type="PROSITE" id="PS50112"/>
    </source>
</evidence>
<feature type="transmembrane region" description="Helical" evidence="5">
    <location>
        <begin position="46"/>
        <end position="67"/>
    </location>
</feature>
<dbReference type="PANTHER" id="PTHR45339">
    <property type="entry name" value="HYBRID SIGNAL TRANSDUCTION HISTIDINE KINASE J"/>
    <property type="match status" value="1"/>
</dbReference>
<dbReference type="CDD" id="cd16922">
    <property type="entry name" value="HATPase_EvgS-ArcB-TorS-like"/>
    <property type="match status" value="1"/>
</dbReference>
<dbReference type="InterPro" id="IPR003661">
    <property type="entry name" value="HisK_dim/P_dom"/>
</dbReference>
<dbReference type="InterPro" id="IPR000014">
    <property type="entry name" value="PAS"/>
</dbReference>
<dbReference type="InterPro" id="IPR011006">
    <property type="entry name" value="CheY-like_superfamily"/>
</dbReference>
<dbReference type="SUPFAM" id="SSF52172">
    <property type="entry name" value="CheY-like"/>
    <property type="match status" value="1"/>
</dbReference>
<dbReference type="PROSITE" id="PS50109">
    <property type="entry name" value="HIS_KIN"/>
    <property type="match status" value="1"/>
</dbReference>
<dbReference type="PROSITE" id="PS50112">
    <property type="entry name" value="PAS"/>
    <property type="match status" value="1"/>
</dbReference>
<comment type="caution">
    <text evidence="9">The sequence shown here is derived from an EMBL/GenBank/DDBJ whole genome shotgun (WGS) entry which is preliminary data.</text>
</comment>
<evidence type="ECO:0000256" key="4">
    <source>
        <dbReference type="PROSITE-ProRule" id="PRU00169"/>
    </source>
</evidence>
<protein>
    <recommendedName>
        <fullName evidence="2">histidine kinase</fullName>
        <ecNumber evidence="2">2.7.13.3</ecNumber>
    </recommendedName>
</protein>
<comment type="catalytic activity">
    <reaction evidence="1">
        <text>ATP + protein L-histidine = ADP + protein N-phospho-L-histidine.</text>
        <dbReference type="EC" id="2.7.13.3"/>
    </reaction>
</comment>
<dbReference type="SMART" id="SM00448">
    <property type="entry name" value="REC"/>
    <property type="match status" value="1"/>
</dbReference>
<dbReference type="Gene3D" id="1.10.287.130">
    <property type="match status" value="1"/>
</dbReference>
<dbReference type="SUPFAM" id="SSF47384">
    <property type="entry name" value="Homodimeric domain of signal transducing histidine kinase"/>
    <property type="match status" value="1"/>
</dbReference>
<dbReference type="Gene3D" id="3.30.450.20">
    <property type="entry name" value="PAS domain"/>
    <property type="match status" value="1"/>
</dbReference>
<dbReference type="Proteomes" id="UP001195941">
    <property type="component" value="Unassembled WGS sequence"/>
</dbReference>
<dbReference type="InterPro" id="IPR001610">
    <property type="entry name" value="PAC"/>
</dbReference>
<evidence type="ECO:0000256" key="3">
    <source>
        <dbReference type="ARBA" id="ARBA00022553"/>
    </source>
</evidence>
<dbReference type="InterPro" id="IPR005467">
    <property type="entry name" value="His_kinase_dom"/>
</dbReference>
<dbReference type="PRINTS" id="PR00344">
    <property type="entry name" value="BCTRLSENSOR"/>
</dbReference>
<dbReference type="SMART" id="SM00388">
    <property type="entry name" value="HisKA"/>
    <property type="match status" value="1"/>
</dbReference>
<reference evidence="9 10" key="1">
    <citation type="journal article" date="2021" name="Arch. Microbiol.">
        <title>Thalassobius aquimarinus sp. nov., isolated from the Sea of Japan seashore.</title>
        <authorList>
            <person name="Kurilenko V.V."/>
            <person name="Romanenko L.A."/>
            <person name="Chernysheva N.Y."/>
            <person name="Velansky P.V."/>
            <person name="Tekutyeva L.A."/>
            <person name="Isaeva M.P."/>
            <person name="Mikhailov V.V."/>
        </authorList>
    </citation>
    <scope>NUCLEOTIDE SEQUENCE [LARGE SCALE GENOMIC DNA]</scope>
    <source>
        <strain evidence="9 10">KMM 8518</strain>
    </source>
</reference>
<evidence type="ECO:0000259" key="6">
    <source>
        <dbReference type="PROSITE" id="PS50109"/>
    </source>
</evidence>
<dbReference type="CDD" id="cd00130">
    <property type="entry name" value="PAS"/>
    <property type="match status" value="1"/>
</dbReference>
<dbReference type="RefSeq" id="WP_212701245.1">
    <property type="nucleotide sequence ID" value="NZ_JADMKU010000009.1"/>
</dbReference>
<dbReference type="InterPro" id="IPR036890">
    <property type="entry name" value="HATPase_C_sf"/>
</dbReference>
<dbReference type="InterPro" id="IPR003594">
    <property type="entry name" value="HATPase_dom"/>
</dbReference>
<dbReference type="Pfam" id="PF00512">
    <property type="entry name" value="HisKA"/>
    <property type="match status" value="1"/>
</dbReference>
<keyword evidence="5" id="KW-0812">Transmembrane</keyword>
<dbReference type="CDD" id="cd17546">
    <property type="entry name" value="REC_hyHK_CKI1_RcsC-like"/>
    <property type="match status" value="1"/>
</dbReference>
<feature type="modified residue" description="4-aspartylphosphate" evidence="4">
    <location>
        <position position="656"/>
    </location>
</feature>
<evidence type="ECO:0000259" key="7">
    <source>
        <dbReference type="PROSITE" id="PS50110"/>
    </source>
</evidence>
<feature type="domain" description="Response regulatory" evidence="7">
    <location>
        <begin position="607"/>
        <end position="726"/>
    </location>
</feature>
<dbReference type="Pfam" id="PF08447">
    <property type="entry name" value="PAS_3"/>
    <property type="match status" value="1"/>
</dbReference>
<evidence type="ECO:0000313" key="10">
    <source>
        <dbReference type="Proteomes" id="UP001195941"/>
    </source>
</evidence>
<dbReference type="NCBIfam" id="TIGR00229">
    <property type="entry name" value="sensory_box"/>
    <property type="match status" value="1"/>
</dbReference>
<dbReference type="SMART" id="SM00387">
    <property type="entry name" value="HATPase_c"/>
    <property type="match status" value="1"/>
</dbReference>
<keyword evidence="10" id="KW-1185">Reference proteome</keyword>
<dbReference type="PANTHER" id="PTHR45339:SF5">
    <property type="entry name" value="HISTIDINE KINASE"/>
    <property type="match status" value="1"/>
</dbReference>
<evidence type="ECO:0000256" key="1">
    <source>
        <dbReference type="ARBA" id="ARBA00000085"/>
    </source>
</evidence>
<feature type="domain" description="PAS" evidence="8">
    <location>
        <begin position="91"/>
        <end position="163"/>
    </location>
</feature>
<accession>A0ABS5HRY8</accession>
<dbReference type="InterPro" id="IPR013655">
    <property type="entry name" value="PAS_fold_3"/>
</dbReference>